<reference evidence="6 7" key="1">
    <citation type="submission" date="2020-08" db="EMBL/GenBank/DDBJ databases">
        <title>Sequencing the genomes of 1000 actinobacteria strains.</title>
        <authorList>
            <person name="Klenk H.-P."/>
        </authorList>
    </citation>
    <scope>NUCLEOTIDE SEQUENCE [LARGE SCALE GENOMIC DNA]</scope>
    <source>
        <strain evidence="6 7">DSM 45084</strain>
    </source>
</reference>
<comment type="catalytic activity">
    <reaction evidence="1">
        <text>Hydrolysis of alkylated DNA, releasing 3-methyladenine, 3-methylguanine, 7-methylguanine and 7-methyladenine.</text>
        <dbReference type="EC" id="3.2.2.21"/>
    </reaction>
</comment>
<organism evidence="6 7">
    <name type="scientific">Saccharothrix violaceirubra</name>
    <dbReference type="NCBI Taxonomy" id="413306"/>
    <lineage>
        <taxon>Bacteria</taxon>
        <taxon>Bacillati</taxon>
        <taxon>Actinomycetota</taxon>
        <taxon>Actinomycetes</taxon>
        <taxon>Pseudonocardiales</taxon>
        <taxon>Pseudonocardiaceae</taxon>
        <taxon>Saccharothrix</taxon>
    </lineage>
</organism>
<keyword evidence="4" id="KW-0234">DNA repair</keyword>
<dbReference type="GO" id="GO:0006307">
    <property type="term" value="P:DNA alkylation repair"/>
    <property type="evidence" value="ECO:0007669"/>
    <property type="project" value="TreeGrafter"/>
</dbReference>
<keyword evidence="3" id="KW-0227">DNA damage</keyword>
<dbReference type="GO" id="GO:0032131">
    <property type="term" value="F:alkylated DNA binding"/>
    <property type="evidence" value="ECO:0007669"/>
    <property type="project" value="TreeGrafter"/>
</dbReference>
<accession>A0A7W7SYD3</accession>
<dbReference type="GO" id="GO:0043916">
    <property type="term" value="F:DNA-7-methylguanine glycosylase activity"/>
    <property type="evidence" value="ECO:0007669"/>
    <property type="project" value="TreeGrafter"/>
</dbReference>
<sequence>MPESRRTWAPTFPLDVGALLRPLRRGPGDPSFSAVDGVRLAANTPTGPGTLRLTRADVVTAQAWGDGAEWLLDRVPALLGADDDDSGFVGHHPLITETRRRLPGLRLGATGRVWDALLPAVLEQKVTGTEAHRSYAALCRRFGAPAPGTPGMFVPPTPRALLAVTDWEWHAAGVDGARRRTLIAAAQVAHRLETDLRGEEGRTLLRKVPGIGVWTAAEVAQRAWGDPDAVSFGDYHLANLVGEALLGQRIDDDEMAVVLAPYAPQRQRAVRYIESSGFRRERRAPRFSPRDYRTH</sequence>
<feature type="domain" description="HhH-GPD" evidence="5">
    <location>
        <begin position="122"/>
        <end position="281"/>
    </location>
</feature>
<protein>
    <recommendedName>
        <fullName evidence="2">DNA-3-methyladenine glycosylase II</fullName>
        <ecNumber evidence="2">3.2.2.21</ecNumber>
    </recommendedName>
</protein>
<dbReference type="RefSeq" id="WP_184665990.1">
    <property type="nucleotide sequence ID" value="NZ_BAABAI010000004.1"/>
</dbReference>
<dbReference type="InterPro" id="IPR003265">
    <property type="entry name" value="HhH-GPD_domain"/>
</dbReference>
<dbReference type="EC" id="3.2.2.21" evidence="2"/>
<dbReference type="Proteomes" id="UP000542674">
    <property type="component" value="Unassembled WGS sequence"/>
</dbReference>
<evidence type="ECO:0000259" key="5">
    <source>
        <dbReference type="SMART" id="SM00478"/>
    </source>
</evidence>
<dbReference type="GO" id="GO:0005737">
    <property type="term" value="C:cytoplasm"/>
    <property type="evidence" value="ECO:0007669"/>
    <property type="project" value="TreeGrafter"/>
</dbReference>
<keyword evidence="7" id="KW-1185">Reference proteome</keyword>
<dbReference type="AlphaFoldDB" id="A0A7W7SYD3"/>
<dbReference type="EMBL" id="JACHJS010000001">
    <property type="protein sequence ID" value="MBB4963173.1"/>
    <property type="molecule type" value="Genomic_DNA"/>
</dbReference>
<dbReference type="InterPro" id="IPR011257">
    <property type="entry name" value="DNA_glycosylase"/>
</dbReference>
<evidence type="ECO:0000256" key="2">
    <source>
        <dbReference type="ARBA" id="ARBA00012000"/>
    </source>
</evidence>
<gene>
    <name evidence="6" type="ORF">F4559_000532</name>
</gene>
<evidence type="ECO:0000256" key="4">
    <source>
        <dbReference type="ARBA" id="ARBA00023204"/>
    </source>
</evidence>
<dbReference type="PANTHER" id="PTHR43003">
    <property type="entry name" value="DNA-3-METHYLADENINE GLYCOSYLASE"/>
    <property type="match status" value="1"/>
</dbReference>
<dbReference type="SMART" id="SM00478">
    <property type="entry name" value="ENDO3c"/>
    <property type="match status" value="1"/>
</dbReference>
<dbReference type="InterPro" id="IPR051912">
    <property type="entry name" value="Alkylbase_DNA_Glycosylase/TA"/>
</dbReference>
<dbReference type="SUPFAM" id="SSF48150">
    <property type="entry name" value="DNA-glycosylase"/>
    <property type="match status" value="1"/>
</dbReference>
<evidence type="ECO:0000313" key="6">
    <source>
        <dbReference type="EMBL" id="MBB4963173.1"/>
    </source>
</evidence>
<dbReference type="Gene3D" id="1.10.340.30">
    <property type="entry name" value="Hypothetical protein, domain 2"/>
    <property type="match status" value="1"/>
</dbReference>
<evidence type="ECO:0000256" key="3">
    <source>
        <dbReference type="ARBA" id="ARBA00022763"/>
    </source>
</evidence>
<evidence type="ECO:0000256" key="1">
    <source>
        <dbReference type="ARBA" id="ARBA00000086"/>
    </source>
</evidence>
<dbReference type="PANTHER" id="PTHR43003:SF6">
    <property type="entry name" value="DNA GLYCOSYLASE"/>
    <property type="match status" value="1"/>
</dbReference>
<dbReference type="GO" id="GO:0008725">
    <property type="term" value="F:DNA-3-methyladenine glycosylase activity"/>
    <property type="evidence" value="ECO:0007669"/>
    <property type="project" value="TreeGrafter"/>
</dbReference>
<evidence type="ECO:0000313" key="7">
    <source>
        <dbReference type="Proteomes" id="UP000542674"/>
    </source>
</evidence>
<dbReference type="GO" id="GO:0032993">
    <property type="term" value="C:protein-DNA complex"/>
    <property type="evidence" value="ECO:0007669"/>
    <property type="project" value="TreeGrafter"/>
</dbReference>
<proteinExistence type="predicted"/>
<dbReference type="GO" id="GO:0006285">
    <property type="term" value="P:base-excision repair, AP site formation"/>
    <property type="evidence" value="ECO:0007669"/>
    <property type="project" value="TreeGrafter"/>
</dbReference>
<comment type="caution">
    <text evidence="6">The sequence shown here is derived from an EMBL/GenBank/DDBJ whole genome shotgun (WGS) entry which is preliminary data.</text>
</comment>
<name>A0A7W7SYD3_9PSEU</name>